<keyword evidence="10" id="KW-0175">Coiled coil</keyword>
<organism evidence="12 13">
    <name type="scientific">Candidatus Falkowbacteria bacterium RIFOXYA2_FULL_38_12</name>
    <dbReference type="NCBI Taxonomy" id="1797993"/>
    <lineage>
        <taxon>Bacteria</taxon>
        <taxon>Candidatus Falkowiibacteriota</taxon>
    </lineage>
</organism>
<dbReference type="Pfam" id="PF00013">
    <property type="entry name" value="KH_1"/>
    <property type="match status" value="1"/>
</dbReference>
<name>A0A1F5S414_9BACT</name>
<dbReference type="InterPro" id="IPR012162">
    <property type="entry name" value="PNPase"/>
</dbReference>
<dbReference type="GO" id="GO:0003723">
    <property type="term" value="F:RNA binding"/>
    <property type="evidence" value="ECO:0007669"/>
    <property type="project" value="UniProtKB-UniRule"/>
</dbReference>
<dbReference type="GO" id="GO:0006402">
    <property type="term" value="P:mRNA catabolic process"/>
    <property type="evidence" value="ECO:0007669"/>
    <property type="project" value="UniProtKB-UniRule"/>
</dbReference>
<evidence type="ECO:0000256" key="10">
    <source>
        <dbReference type="SAM" id="Coils"/>
    </source>
</evidence>
<dbReference type="NCBIfam" id="TIGR03591">
    <property type="entry name" value="polynuc_phos"/>
    <property type="match status" value="1"/>
</dbReference>
<dbReference type="PANTHER" id="PTHR11252:SF0">
    <property type="entry name" value="POLYRIBONUCLEOTIDE NUCLEOTIDYLTRANSFERASE 1, MITOCHONDRIAL"/>
    <property type="match status" value="1"/>
</dbReference>
<dbReference type="PIRSF" id="PIRSF005499">
    <property type="entry name" value="PNPase"/>
    <property type="match status" value="1"/>
</dbReference>
<dbReference type="NCBIfam" id="NF008805">
    <property type="entry name" value="PRK11824.1"/>
    <property type="match status" value="1"/>
</dbReference>
<evidence type="ECO:0000256" key="6">
    <source>
        <dbReference type="ARBA" id="ARBA00022723"/>
    </source>
</evidence>
<dbReference type="SUPFAM" id="SSF55666">
    <property type="entry name" value="Ribonuclease PH domain 2-like"/>
    <property type="match status" value="2"/>
</dbReference>
<keyword evidence="4 9" id="KW-0808">Transferase</keyword>
<dbReference type="CDD" id="cd11363">
    <property type="entry name" value="RNase_PH_PNPase_1"/>
    <property type="match status" value="1"/>
</dbReference>
<proteinExistence type="inferred from homology"/>
<feature type="coiled-coil region" evidence="10">
    <location>
        <begin position="204"/>
        <end position="231"/>
    </location>
</feature>
<dbReference type="GO" id="GO:0004654">
    <property type="term" value="F:polyribonucleotide nucleotidyltransferase activity"/>
    <property type="evidence" value="ECO:0007669"/>
    <property type="project" value="UniProtKB-UniRule"/>
</dbReference>
<dbReference type="InterPro" id="IPR036345">
    <property type="entry name" value="ExoRNase_PH_dom2_sf"/>
</dbReference>
<dbReference type="Pfam" id="PF03725">
    <property type="entry name" value="RNase_PH_C"/>
    <property type="match status" value="1"/>
</dbReference>
<keyword evidence="6 9" id="KW-0479">Metal-binding</keyword>
<dbReference type="CDD" id="cd02393">
    <property type="entry name" value="KH-I_PNPase"/>
    <property type="match status" value="1"/>
</dbReference>
<dbReference type="GO" id="GO:0000287">
    <property type="term" value="F:magnesium ion binding"/>
    <property type="evidence" value="ECO:0007669"/>
    <property type="project" value="UniProtKB-UniRule"/>
</dbReference>
<dbReference type="GO" id="GO:0005829">
    <property type="term" value="C:cytosol"/>
    <property type="evidence" value="ECO:0007669"/>
    <property type="project" value="TreeGrafter"/>
</dbReference>
<keyword evidence="8 9" id="KW-0694">RNA-binding</keyword>
<dbReference type="PROSITE" id="PS50126">
    <property type="entry name" value="S1"/>
    <property type="match status" value="1"/>
</dbReference>
<dbReference type="EC" id="2.7.7.8" evidence="9"/>
<dbReference type="FunFam" id="3.30.230.70:FF:000001">
    <property type="entry name" value="Polyribonucleotide nucleotidyltransferase"/>
    <property type="match status" value="1"/>
</dbReference>
<gene>
    <name evidence="9" type="primary">pnp</name>
    <name evidence="12" type="ORF">A2257_00665</name>
</gene>
<protein>
    <recommendedName>
        <fullName evidence="9">Polyribonucleotide nucleotidyltransferase</fullName>
        <ecNumber evidence="9">2.7.7.8</ecNumber>
    </recommendedName>
    <alternativeName>
        <fullName evidence="9">Polynucleotide phosphorylase</fullName>
        <shortName evidence="9">PNPase</shortName>
    </alternativeName>
</protein>
<keyword evidence="7 9" id="KW-0460">Magnesium</keyword>
<feature type="domain" description="S1 motif" evidence="11">
    <location>
        <begin position="630"/>
        <end position="698"/>
    </location>
</feature>
<dbReference type="SUPFAM" id="SSF54211">
    <property type="entry name" value="Ribosomal protein S5 domain 2-like"/>
    <property type="match status" value="2"/>
</dbReference>
<comment type="cofactor">
    <cofactor evidence="9">
        <name>Mg(2+)</name>
        <dbReference type="ChEBI" id="CHEBI:18420"/>
    </cofactor>
</comment>
<dbReference type="InterPro" id="IPR001247">
    <property type="entry name" value="ExoRNase_PH_dom1"/>
</dbReference>
<dbReference type="InterPro" id="IPR004088">
    <property type="entry name" value="KH_dom_type_1"/>
</dbReference>
<comment type="catalytic activity">
    <reaction evidence="9">
        <text>RNA(n+1) + phosphate = RNA(n) + a ribonucleoside 5'-diphosphate</text>
        <dbReference type="Rhea" id="RHEA:22096"/>
        <dbReference type="Rhea" id="RHEA-COMP:14527"/>
        <dbReference type="Rhea" id="RHEA-COMP:17342"/>
        <dbReference type="ChEBI" id="CHEBI:43474"/>
        <dbReference type="ChEBI" id="CHEBI:57930"/>
        <dbReference type="ChEBI" id="CHEBI:140395"/>
        <dbReference type="EC" id="2.7.7.8"/>
    </reaction>
</comment>
<dbReference type="FunFam" id="2.40.50.140:FF:000023">
    <property type="entry name" value="Polyribonucleotide nucleotidyltransferase"/>
    <property type="match status" value="1"/>
</dbReference>
<dbReference type="SUPFAM" id="SSF54791">
    <property type="entry name" value="Eukaryotic type KH-domain (KH-domain type I)"/>
    <property type="match status" value="1"/>
</dbReference>
<evidence type="ECO:0000313" key="12">
    <source>
        <dbReference type="EMBL" id="OGF21448.1"/>
    </source>
</evidence>
<comment type="subcellular location">
    <subcellularLocation>
        <location evidence="1 9">Cytoplasm</location>
    </subcellularLocation>
</comment>
<dbReference type="Pfam" id="PF00575">
    <property type="entry name" value="S1"/>
    <property type="match status" value="1"/>
</dbReference>
<dbReference type="SMART" id="SM00316">
    <property type="entry name" value="S1"/>
    <property type="match status" value="1"/>
</dbReference>
<evidence type="ECO:0000256" key="4">
    <source>
        <dbReference type="ARBA" id="ARBA00022679"/>
    </source>
</evidence>
<dbReference type="HAMAP" id="MF_01595">
    <property type="entry name" value="PNPase"/>
    <property type="match status" value="1"/>
</dbReference>
<dbReference type="SMART" id="SM00322">
    <property type="entry name" value="KH"/>
    <property type="match status" value="1"/>
</dbReference>
<dbReference type="Proteomes" id="UP000177407">
    <property type="component" value="Unassembled WGS sequence"/>
</dbReference>
<dbReference type="AlphaFoldDB" id="A0A1F5S414"/>
<dbReference type="FunFam" id="3.30.1370.10:FF:000001">
    <property type="entry name" value="Polyribonucleotide nucleotidyltransferase"/>
    <property type="match status" value="1"/>
</dbReference>
<dbReference type="InterPro" id="IPR036612">
    <property type="entry name" value="KH_dom_type_1_sf"/>
</dbReference>
<evidence type="ECO:0000256" key="5">
    <source>
        <dbReference type="ARBA" id="ARBA00022695"/>
    </source>
</evidence>
<evidence type="ECO:0000256" key="7">
    <source>
        <dbReference type="ARBA" id="ARBA00022842"/>
    </source>
</evidence>
<feature type="binding site" evidence="9">
    <location>
        <position position="500"/>
    </location>
    <ligand>
        <name>Mg(2+)</name>
        <dbReference type="ChEBI" id="CHEBI:18420"/>
    </ligand>
</feature>
<keyword evidence="3 9" id="KW-0963">Cytoplasm</keyword>
<dbReference type="EMBL" id="MFGA01000006">
    <property type="protein sequence ID" value="OGF21448.1"/>
    <property type="molecule type" value="Genomic_DNA"/>
</dbReference>
<evidence type="ECO:0000256" key="3">
    <source>
        <dbReference type="ARBA" id="ARBA00022490"/>
    </source>
</evidence>
<dbReference type="Gene3D" id="3.30.1370.10">
    <property type="entry name" value="K Homology domain, type 1"/>
    <property type="match status" value="1"/>
</dbReference>
<dbReference type="GO" id="GO:0000175">
    <property type="term" value="F:3'-5'-RNA exonuclease activity"/>
    <property type="evidence" value="ECO:0007669"/>
    <property type="project" value="TreeGrafter"/>
</dbReference>
<dbReference type="Gene3D" id="3.30.230.70">
    <property type="entry name" value="GHMP Kinase, N-terminal domain"/>
    <property type="match status" value="2"/>
</dbReference>
<dbReference type="InterPro" id="IPR004087">
    <property type="entry name" value="KH_dom"/>
</dbReference>
<evidence type="ECO:0000259" key="11">
    <source>
        <dbReference type="PROSITE" id="PS50126"/>
    </source>
</evidence>
<dbReference type="InterPro" id="IPR012340">
    <property type="entry name" value="NA-bd_OB-fold"/>
</dbReference>
<accession>A0A1F5S414</accession>
<dbReference type="InterPro" id="IPR003029">
    <property type="entry name" value="S1_domain"/>
</dbReference>
<dbReference type="Gene3D" id="2.40.50.140">
    <property type="entry name" value="Nucleic acid-binding proteins"/>
    <property type="match status" value="1"/>
</dbReference>
<dbReference type="Pfam" id="PF01138">
    <property type="entry name" value="RNase_PH"/>
    <property type="match status" value="2"/>
</dbReference>
<sequence length="706" mass="77600">MIKKFELELGGKKLIVETGKFAGQANGSCTVQYGDTLVLGTVVMSGNIREGIEFFPLMVDYEERLYAAGKIKGSRFIKREGRPSDEAILSGRLVDRAIRPFFDEKIRNDIQVIVSTLSWDQENDSDIPALIAASVALSISDIPWNGPIAGIRIGDINGEFVINPSYEARLKSSLDLVVAGTSEKVCMVEAGAEVVLEERMLEAIKFAQKHLKSIQDLIKNIQKEVGKEKMEIKVDEEKMAEKEELKKKVVEFLKEKLPTDLFDTAKETKLSRKQVLNKIKGDLEEKLKSESVGKDKRKDALGIFYQLAEEEISRITLKNKKRVDSRAFDEIRPLSAEVALLPRTHGTGYFKRGETHVLSAVTLGAPGDEQTLDSMELSGKKRFMHHYNFPPYSVGEAGPLRGPGRREIGHGALAERALMPVLPKTEDFPYTIRVVSEVLSSNGSSSMASTCASSLALMDAGVPLKDAVAGIAMGLVSDNEGNFKVLTDLQDLEDGKGGMDFKIAGTKAGITAMQMDTKTDGLTIEIVKETLEAGRKARIKVLEEMNKAIEAPRPELSQYAPRIISFKIKVDKIREVIGPGGKVINEIIDSTGVSIDIENDGNVTVCSAIPASLDKAVAWIKSLVQEAEVGQIYEGKVVRIMNFGAFVEILPHKDGMVHISELAPYRVKEVTDIVKIGDTVKVKVIEIDEQGRVNLSMKQVKPGEKV</sequence>
<comment type="caution">
    <text evidence="12">The sequence shown here is derived from an EMBL/GenBank/DDBJ whole genome shotgun (WGS) entry which is preliminary data.</text>
</comment>
<evidence type="ECO:0000313" key="13">
    <source>
        <dbReference type="Proteomes" id="UP000177407"/>
    </source>
</evidence>
<evidence type="ECO:0000256" key="8">
    <source>
        <dbReference type="ARBA" id="ARBA00022884"/>
    </source>
</evidence>
<reference evidence="12 13" key="1">
    <citation type="journal article" date="2016" name="Nat. Commun.">
        <title>Thousands of microbial genomes shed light on interconnected biogeochemical processes in an aquifer system.</title>
        <authorList>
            <person name="Anantharaman K."/>
            <person name="Brown C.T."/>
            <person name="Hug L.A."/>
            <person name="Sharon I."/>
            <person name="Castelle C.J."/>
            <person name="Probst A.J."/>
            <person name="Thomas B.C."/>
            <person name="Singh A."/>
            <person name="Wilkins M.J."/>
            <person name="Karaoz U."/>
            <person name="Brodie E.L."/>
            <person name="Williams K.H."/>
            <person name="Hubbard S.S."/>
            <person name="Banfield J.F."/>
        </authorList>
    </citation>
    <scope>NUCLEOTIDE SEQUENCE [LARGE SCALE GENOMIC DNA]</scope>
</reference>
<dbReference type="PROSITE" id="PS50084">
    <property type="entry name" value="KH_TYPE_1"/>
    <property type="match status" value="1"/>
</dbReference>
<dbReference type="InterPro" id="IPR027408">
    <property type="entry name" value="PNPase/RNase_PH_dom_sf"/>
</dbReference>
<comment type="function">
    <text evidence="9">Involved in mRNA degradation. Catalyzes the phosphorolysis of single-stranded polyribonucleotides processively in the 3'- to 5'-direction.</text>
</comment>
<comment type="similarity">
    <text evidence="2 9">Belongs to the polyribonucleotide nucleotidyltransferase family.</text>
</comment>
<dbReference type="SUPFAM" id="SSF50249">
    <property type="entry name" value="Nucleic acid-binding proteins"/>
    <property type="match status" value="1"/>
</dbReference>
<evidence type="ECO:0000256" key="9">
    <source>
        <dbReference type="HAMAP-Rule" id="MF_01595"/>
    </source>
</evidence>
<evidence type="ECO:0000256" key="2">
    <source>
        <dbReference type="ARBA" id="ARBA00007404"/>
    </source>
</evidence>
<keyword evidence="5 9" id="KW-0548">Nucleotidyltransferase</keyword>
<dbReference type="InterPro" id="IPR015847">
    <property type="entry name" value="ExoRNase_PH_dom2"/>
</dbReference>
<dbReference type="InterPro" id="IPR020568">
    <property type="entry name" value="Ribosomal_Su5_D2-typ_SF"/>
</dbReference>
<dbReference type="CDD" id="cd04472">
    <property type="entry name" value="S1_PNPase"/>
    <property type="match status" value="1"/>
</dbReference>
<dbReference type="CDD" id="cd11364">
    <property type="entry name" value="RNase_PH_PNPase_2"/>
    <property type="match status" value="1"/>
</dbReference>
<feature type="binding site" evidence="9">
    <location>
        <position position="494"/>
    </location>
    <ligand>
        <name>Mg(2+)</name>
        <dbReference type="ChEBI" id="CHEBI:18420"/>
    </ligand>
</feature>
<evidence type="ECO:0000256" key="1">
    <source>
        <dbReference type="ARBA" id="ARBA00004496"/>
    </source>
</evidence>
<dbReference type="PANTHER" id="PTHR11252">
    <property type="entry name" value="POLYRIBONUCLEOTIDE NUCLEOTIDYLTRANSFERASE"/>
    <property type="match status" value="1"/>
</dbReference>